<proteinExistence type="predicted"/>
<dbReference type="ESTHER" id="9homo-a0a165ntf3">
    <property type="family name" value="Fungal_carboxylesterase_lipase"/>
</dbReference>
<dbReference type="InterPro" id="IPR050309">
    <property type="entry name" value="Type-B_Carboxylest/Lipase"/>
</dbReference>
<feature type="domain" description="Carboxylesterase type B" evidence="2">
    <location>
        <begin position="26"/>
        <end position="508"/>
    </location>
</feature>
<protein>
    <submittedName>
        <fullName evidence="3">Carboxylesterase</fullName>
    </submittedName>
</protein>
<sequence>MTRGVQAVAALLLSTAAFAAAWTEQSLFVQTTSGPVQGYLDTNTTAVSLNKWLGMRFAADTSGANRWLPPQPVVRDPDTVFDATAYGPACMQGVYNGYNGTSVQSEDCLRVNVISPANNTGLLPVYVWITGGGFNSQASSNPQVDGSHLAATGIVFVSFNYRLALFAFPHSSEMASGTQNLALLDTRAAVEWTRDNIIAFGGDPSHIVLGGESVGAEMTNFYISYYNEYYNQDPLIIGAIMQSADTSQPMWPEDQQLAIVASNNTVNCPTGSGMLECLRTKDAFLLQSVALATNAQFQPVIDNITVFKDYVLQTKQGSVGRFPMLIGTNRDEGNLNIAGEATAYWPNITGYVTSNSLNLPWSNVSILEQIYPTPSAQYPYGFNASAAMWRDAHMRCLVSDLGLWRTYALGEPVWRYEFDLVAANLNSLGVSIGAFHGSDIRFVFGNWADIVRDPPYEPATPFEIGVSNLMVTAWTNFIKNPWTGPQIPGWYLYDPANTTTLAILGNSTTEAIPGDHFTGDASCAYWNTVLPLFPQTFPSCGTWTCS</sequence>
<name>A0A165NTF3_9AGAM</name>
<dbReference type="InParanoid" id="A0A165NTF3"/>
<organism evidence="3 4">
    <name type="scientific">Neolentinus lepideus HHB14362 ss-1</name>
    <dbReference type="NCBI Taxonomy" id="1314782"/>
    <lineage>
        <taxon>Eukaryota</taxon>
        <taxon>Fungi</taxon>
        <taxon>Dikarya</taxon>
        <taxon>Basidiomycota</taxon>
        <taxon>Agaricomycotina</taxon>
        <taxon>Agaricomycetes</taxon>
        <taxon>Gloeophyllales</taxon>
        <taxon>Gloeophyllaceae</taxon>
        <taxon>Neolentinus</taxon>
    </lineage>
</organism>
<accession>A0A165NTF3</accession>
<dbReference type="Gene3D" id="3.40.50.1820">
    <property type="entry name" value="alpha/beta hydrolase"/>
    <property type="match status" value="1"/>
</dbReference>
<evidence type="ECO:0000259" key="2">
    <source>
        <dbReference type="Pfam" id="PF00135"/>
    </source>
</evidence>
<evidence type="ECO:0000256" key="1">
    <source>
        <dbReference type="SAM" id="SignalP"/>
    </source>
</evidence>
<dbReference type="SUPFAM" id="SSF53474">
    <property type="entry name" value="alpha/beta-Hydrolases"/>
    <property type="match status" value="1"/>
</dbReference>
<dbReference type="Proteomes" id="UP000076761">
    <property type="component" value="Unassembled WGS sequence"/>
</dbReference>
<dbReference type="EMBL" id="KV425626">
    <property type="protein sequence ID" value="KZT20084.1"/>
    <property type="molecule type" value="Genomic_DNA"/>
</dbReference>
<evidence type="ECO:0000313" key="3">
    <source>
        <dbReference type="EMBL" id="KZT20084.1"/>
    </source>
</evidence>
<feature type="chain" id="PRO_5007863404" evidence="1">
    <location>
        <begin position="22"/>
        <end position="546"/>
    </location>
</feature>
<dbReference type="OrthoDB" id="408631at2759"/>
<dbReference type="Pfam" id="PF00135">
    <property type="entry name" value="COesterase"/>
    <property type="match status" value="1"/>
</dbReference>
<dbReference type="InterPro" id="IPR002018">
    <property type="entry name" value="CarbesteraseB"/>
</dbReference>
<feature type="signal peptide" evidence="1">
    <location>
        <begin position="1"/>
        <end position="21"/>
    </location>
</feature>
<dbReference type="STRING" id="1314782.A0A165NTF3"/>
<dbReference type="AlphaFoldDB" id="A0A165NTF3"/>
<dbReference type="PANTHER" id="PTHR11559">
    <property type="entry name" value="CARBOXYLESTERASE"/>
    <property type="match status" value="1"/>
</dbReference>
<keyword evidence="1" id="KW-0732">Signal</keyword>
<reference evidence="3 4" key="1">
    <citation type="journal article" date="2016" name="Mol. Biol. Evol.">
        <title>Comparative Genomics of Early-Diverging Mushroom-Forming Fungi Provides Insights into the Origins of Lignocellulose Decay Capabilities.</title>
        <authorList>
            <person name="Nagy L.G."/>
            <person name="Riley R."/>
            <person name="Tritt A."/>
            <person name="Adam C."/>
            <person name="Daum C."/>
            <person name="Floudas D."/>
            <person name="Sun H."/>
            <person name="Yadav J.S."/>
            <person name="Pangilinan J."/>
            <person name="Larsson K.H."/>
            <person name="Matsuura K."/>
            <person name="Barry K."/>
            <person name="Labutti K."/>
            <person name="Kuo R."/>
            <person name="Ohm R.A."/>
            <person name="Bhattacharya S.S."/>
            <person name="Shirouzu T."/>
            <person name="Yoshinaga Y."/>
            <person name="Martin F.M."/>
            <person name="Grigoriev I.V."/>
            <person name="Hibbett D.S."/>
        </authorList>
    </citation>
    <scope>NUCLEOTIDE SEQUENCE [LARGE SCALE GENOMIC DNA]</scope>
    <source>
        <strain evidence="3 4">HHB14362 ss-1</strain>
    </source>
</reference>
<evidence type="ECO:0000313" key="4">
    <source>
        <dbReference type="Proteomes" id="UP000076761"/>
    </source>
</evidence>
<keyword evidence="4" id="KW-1185">Reference proteome</keyword>
<gene>
    <name evidence="3" type="ORF">NEOLEDRAFT_891745</name>
</gene>
<dbReference type="InterPro" id="IPR029058">
    <property type="entry name" value="AB_hydrolase_fold"/>
</dbReference>